<evidence type="ECO:0000313" key="2">
    <source>
        <dbReference type="Proteomes" id="UP000265798"/>
    </source>
</evidence>
<evidence type="ECO:0000313" key="1">
    <source>
        <dbReference type="EMBL" id="RHX89567.1"/>
    </source>
</evidence>
<protein>
    <submittedName>
        <fullName evidence="1">Uncharacterized protein</fullName>
    </submittedName>
</protein>
<accession>A0A396Z7I4</accession>
<dbReference type="AlphaFoldDB" id="A0A396Z7I4"/>
<dbReference type="EMBL" id="QHCT01000003">
    <property type="protein sequence ID" value="RHX89567.1"/>
    <property type="molecule type" value="Genomic_DNA"/>
</dbReference>
<dbReference type="Proteomes" id="UP000265798">
    <property type="component" value="Unassembled WGS sequence"/>
</dbReference>
<gene>
    <name evidence="1" type="ORF">DLM75_11340</name>
</gene>
<proteinExistence type="predicted"/>
<comment type="caution">
    <text evidence="1">The sequence shown here is derived from an EMBL/GenBank/DDBJ whole genome shotgun (WGS) entry which is preliminary data.</text>
</comment>
<reference evidence="2" key="1">
    <citation type="submission" date="2018-05" db="EMBL/GenBank/DDBJ databases">
        <title>Leptospira yasudae sp. nov. and Leptospira stimsonii sp. nov., two pathogenic species of the genus Leptospira isolated from environmental sources.</title>
        <authorList>
            <person name="Casanovas-Massana A."/>
            <person name="Hamond C."/>
            <person name="Santos L.A."/>
            <person name="Hacker K.P."/>
            <person name="Balassiano I."/>
            <person name="Medeiros M.A."/>
            <person name="Reis M.G."/>
            <person name="Ko A.I."/>
            <person name="Wunder E.A."/>
        </authorList>
    </citation>
    <scope>NUCLEOTIDE SEQUENCE [LARGE SCALE GENOMIC DNA]</scope>
    <source>
        <strain evidence="2">Yale</strain>
    </source>
</reference>
<name>A0A396Z7I4_9LEPT</name>
<sequence length="68" mass="8361">MVSIDYRNENQLRADFKFFWFYAQTSSQVGKVFRIKKDPNLNFSRSSYRRSYVFALVKRFIFWYGELP</sequence>
<organism evidence="1 2">
    <name type="scientific">Leptospira stimsonii</name>
    <dbReference type="NCBI Taxonomy" id="2202203"/>
    <lineage>
        <taxon>Bacteria</taxon>
        <taxon>Pseudomonadati</taxon>
        <taxon>Spirochaetota</taxon>
        <taxon>Spirochaetia</taxon>
        <taxon>Leptospirales</taxon>
        <taxon>Leptospiraceae</taxon>
        <taxon>Leptospira</taxon>
    </lineage>
</organism>